<dbReference type="EMBL" id="BASD01000009">
    <property type="protein sequence ID" value="GAD18737.1"/>
    <property type="molecule type" value="Genomic_DNA"/>
</dbReference>
<proteinExistence type="predicted"/>
<name>T1DVP3_9HELI</name>
<dbReference type="AlphaFoldDB" id="T1DVP3"/>
<organism evidence="1 2">
    <name type="scientific">Helicobacter fennelliae MRY12-0050</name>
    <dbReference type="NCBI Taxonomy" id="1325130"/>
    <lineage>
        <taxon>Bacteria</taxon>
        <taxon>Pseudomonadati</taxon>
        <taxon>Campylobacterota</taxon>
        <taxon>Epsilonproteobacteria</taxon>
        <taxon>Campylobacterales</taxon>
        <taxon>Helicobacteraceae</taxon>
        <taxon>Helicobacter</taxon>
    </lineage>
</organism>
<evidence type="ECO:0000313" key="1">
    <source>
        <dbReference type="EMBL" id="GAD18737.1"/>
    </source>
</evidence>
<evidence type="ECO:0000313" key="2">
    <source>
        <dbReference type="Proteomes" id="UP000018143"/>
    </source>
</evidence>
<accession>T1DVP3</accession>
<dbReference type="STRING" id="1325130.HFN_2149"/>
<keyword evidence="2" id="KW-1185">Reference proteome</keyword>
<comment type="caution">
    <text evidence="1">The sequence shown here is derived from an EMBL/GenBank/DDBJ whole genome shotgun (WGS) entry which is preliminary data.</text>
</comment>
<reference evidence="1 2" key="1">
    <citation type="journal article" date="2013" name="Genome Announc.">
        <title>Draft Genome Sequence of Helicobacter fennelliae Strain MRY12-0050, Isolated from a Bacteremia Patient.</title>
        <authorList>
            <person name="Rimbara E."/>
            <person name="Matsui M."/>
            <person name="Mori S."/>
            <person name="Suzuki S."/>
            <person name="Suzuki M."/>
            <person name="Kim H."/>
            <person name="Sekizuka T."/>
            <person name="Kuroda M."/>
            <person name="Shibayama K."/>
        </authorList>
    </citation>
    <scope>NUCLEOTIDE SEQUENCE [LARGE SCALE GENOMIC DNA]</scope>
    <source>
        <strain evidence="1 2">MRY12-0050</strain>
    </source>
</reference>
<sequence length="46" mass="5314">MPYFSCTTCKIIAKILRLNSDLSRHCERVSAWQSTSKFFKSFTLAP</sequence>
<gene>
    <name evidence="1" type="ORF">HFN_2149</name>
</gene>
<dbReference type="Proteomes" id="UP000018143">
    <property type="component" value="Unassembled WGS sequence"/>
</dbReference>
<protein>
    <submittedName>
        <fullName evidence="1">Uncharacterized protein</fullName>
    </submittedName>
</protein>